<proteinExistence type="predicted"/>
<organism evidence="2 3">
    <name type="scientific">Candidatus Scalindua arabica</name>
    <dbReference type="NCBI Taxonomy" id="1127984"/>
    <lineage>
        <taxon>Bacteria</taxon>
        <taxon>Pseudomonadati</taxon>
        <taxon>Planctomycetota</taxon>
        <taxon>Candidatus Brocadiia</taxon>
        <taxon>Candidatus Brocadiales</taxon>
        <taxon>Candidatus Scalinduaceae</taxon>
        <taxon>Candidatus Scalindua</taxon>
    </lineage>
</organism>
<feature type="region of interest" description="Disordered" evidence="1">
    <location>
        <begin position="1"/>
        <end position="27"/>
    </location>
</feature>
<feature type="compositionally biased region" description="Basic residues" evidence="1">
    <location>
        <begin position="1"/>
        <end position="10"/>
    </location>
</feature>
<accession>A0A941W519</accession>
<sequence>MAKSKNKKKVQREQSKEVDEVKSQESKEGNDYKVEFLIDQRMTLEEAARFLNRSIEKIIDYAVRGVLKINYMVSSGYVAELTEEQLDMFAKDIYTKIDVLIRKRSRPNLIYYQLKNHT</sequence>
<comment type="caution">
    <text evidence="2">The sequence shown here is derived from an EMBL/GenBank/DDBJ whole genome shotgun (WGS) entry which is preliminary data.</text>
</comment>
<gene>
    <name evidence="2" type="ORF">MAG551_02429</name>
</gene>
<protein>
    <submittedName>
        <fullName evidence="2">Uncharacterized protein</fullName>
    </submittedName>
</protein>
<evidence type="ECO:0000256" key="1">
    <source>
        <dbReference type="SAM" id="MobiDB-lite"/>
    </source>
</evidence>
<dbReference type="EMBL" id="JAANXD010000089">
    <property type="protein sequence ID" value="MBS1259359.1"/>
    <property type="molecule type" value="Genomic_DNA"/>
</dbReference>
<dbReference type="Proteomes" id="UP000722750">
    <property type="component" value="Unassembled WGS sequence"/>
</dbReference>
<evidence type="ECO:0000313" key="3">
    <source>
        <dbReference type="Proteomes" id="UP000722750"/>
    </source>
</evidence>
<feature type="compositionally biased region" description="Basic and acidic residues" evidence="1">
    <location>
        <begin position="11"/>
        <end position="27"/>
    </location>
</feature>
<dbReference type="AlphaFoldDB" id="A0A941W519"/>
<evidence type="ECO:0000313" key="2">
    <source>
        <dbReference type="EMBL" id="MBS1259359.1"/>
    </source>
</evidence>
<reference evidence="2" key="1">
    <citation type="journal article" date="2021" name="ISME J.">
        <title>Fine-scale metabolic discontinuity in a stratified prokaryote microbiome of a Red Sea deep halocline.</title>
        <authorList>
            <person name="Michoud G."/>
            <person name="Ngugi D.K."/>
            <person name="Barozzi A."/>
            <person name="Merlino G."/>
            <person name="Calleja M.L."/>
            <person name="Delgado-Huertas A."/>
            <person name="Moran X.A.G."/>
            <person name="Daffonchio D."/>
        </authorList>
    </citation>
    <scope>NUCLEOTIDE SEQUENCE</scope>
    <source>
        <strain evidence="2">SuakinDeep_MAG55_1</strain>
    </source>
</reference>
<name>A0A941W519_9BACT</name>